<feature type="domain" description="Lipid/polyisoprenoid-binding YceI-like" evidence="2">
    <location>
        <begin position="8"/>
        <end position="177"/>
    </location>
</feature>
<dbReference type="PANTHER" id="PTHR34406:SF1">
    <property type="entry name" value="PROTEIN YCEI"/>
    <property type="match status" value="1"/>
</dbReference>
<evidence type="ECO:0000313" key="4">
    <source>
        <dbReference type="Proteomes" id="UP000460318"/>
    </source>
</evidence>
<accession>A0A7X3IMF9</accession>
<dbReference type="PANTHER" id="PTHR34406">
    <property type="entry name" value="PROTEIN YCEI"/>
    <property type="match status" value="1"/>
</dbReference>
<proteinExistence type="inferred from homology"/>
<dbReference type="Pfam" id="PF04264">
    <property type="entry name" value="YceI"/>
    <property type="match status" value="1"/>
</dbReference>
<comment type="caution">
    <text evidence="3">The sequence shown here is derived from an EMBL/GenBank/DDBJ whole genome shotgun (WGS) entry which is preliminary data.</text>
</comment>
<dbReference type="InterPro" id="IPR007372">
    <property type="entry name" value="Lipid/polyisoprenoid-bd_YceI"/>
</dbReference>
<evidence type="ECO:0000313" key="3">
    <source>
        <dbReference type="EMBL" id="MWV46136.1"/>
    </source>
</evidence>
<reference evidence="3 4" key="1">
    <citation type="submission" date="2019-12" db="EMBL/GenBank/DDBJ databases">
        <title>Paenibacillus sp. nov., an endophytic bacterium isolated from the stem of Dendrobium.</title>
        <authorList>
            <person name="Zhao R."/>
        </authorList>
    </citation>
    <scope>NUCLEOTIDE SEQUENCE [LARGE SCALE GENOMIC DNA]</scope>
    <source>
        <strain evidence="3 4">HJL G12</strain>
    </source>
</reference>
<sequence>MTNTNTILWEVDPQHSSVEFSVKHLMINKIKGVFERFQAQMSFDPNALENMAIEASIDASSITTRQPQRDEHLKSDDFLDSTKYPDITFQGLRCEPAAEGRYDISGNLTMHGTTKPVIFHTAFEGMNHDPRGRQRAGFHAIARIDRSEFGLTFNSPLETGGVVVGNEITIELNLEAIRIE</sequence>
<dbReference type="RefSeq" id="WP_160499692.1">
    <property type="nucleotide sequence ID" value="NZ_WUBI01000003.1"/>
</dbReference>
<dbReference type="SMART" id="SM00867">
    <property type="entry name" value="YceI"/>
    <property type="match status" value="1"/>
</dbReference>
<protein>
    <recommendedName>
        <fullName evidence="2">Lipid/polyisoprenoid-binding YceI-like domain-containing protein</fullName>
    </recommendedName>
</protein>
<dbReference type="SUPFAM" id="SSF101874">
    <property type="entry name" value="YceI-like"/>
    <property type="match status" value="1"/>
</dbReference>
<organism evidence="3 4">
    <name type="scientific">Paenibacillus dendrobii</name>
    <dbReference type="NCBI Taxonomy" id="2691084"/>
    <lineage>
        <taxon>Bacteria</taxon>
        <taxon>Bacillati</taxon>
        <taxon>Bacillota</taxon>
        <taxon>Bacilli</taxon>
        <taxon>Bacillales</taxon>
        <taxon>Paenibacillaceae</taxon>
        <taxon>Paenibacillus</taxon>
    </lineage>
</organism>
<dbReference type="Proteomes" id="UP000460318">
    <property type="component" value="Unassembled WGS sequence"/>
</dbReference>
<name>A0A7X3IMF9_9BACL</name>
<evidence type="ECO:0000259" key="2">
    <source>
        <dbReference type="SMART" id="SM00867"/>
    </source>
</evidence>
<dbReference type="AlphaFoldDB" id="A0A7X3IMF9"/>
<keyword evidence="4" id="KW-1185">Reference proteome</keyword>
<gene>
    <name evidence="3" type="ORF">GRF59_21170</name>
</gene>
<evidence type="ECO:0000256" key="1">
    <source>
        <dbReference type="ARBA" id="ARBA00008812"/>
    </source>
</evidence>
<comment type="similarity">
    <text evidence="1">Belongs to the UPF0312 family.</text>
</comment>
<dbReference type="Gene3D" id="2.40.128.110">
    <property type="entry name" value="Lipid/polyisoprenoid-binding, YceI-like"/>
    <property type="match status" value="1"/>
</dbReference>
<dbReference type="EMBL" id="WUBI01000003">
    <property type="protein sequence ID" value="MWV46136.1"/>
    <property type="molecule type" value="Genomic_DNA"/>
</dbReference>
<dbReference type="InterPro" id="IPR036761">
    <property type="entry name" value="TTHA0802/YceI-like_sf"/>
</dbReference>